<keyword evidence="11 12" id="KW-0546">Nucleotide metabolism</keyword>
<comment type="catalytic activity">
    <reaction evidence="12">
        <text>a 2'-deoxyribonucleoside 5'-diphosphate + ATP = a 2'-deoxyribonucleoside 5'-triphosphate + ADP</text>
        <dbReference type="Rhea" id="RHEA:44640"/>
        <dbReference type="ChEBI" id="CHEBI:30616"/>
        <dbReference type="ChEBI" id="CHEBI:61560"/>
        <dbReference type="ChEBI" id="CHEBI:73316"/>
        <dbReference type="ChEBI" id="CHEBI:456216"/>
        <dbReference type="EC" id="2.7.4.6"/>
    </reaction>
</comment>
<comment type="catalytic activity">
    <reaction evidence="12">
        <text>a ribonucleoside 5'-diphosphate + ATP = a ribonucleoside 5'-triphosphate + ADP</text>
        <dbReference type="Rhea" id="RHEA:18113"/>
        <dbReference type="ChEBI" id="CHEBI:30616"/>
        <dbReference type="ChEBI" id="CHEBI:57930"/>
        <dbReference type="ChEBI" id="CHEBI:61557"/>
        <dbReference type="ChEBI" id="CHEBI:456216"/>
        <dbReference type="EC" id="2.7.4.6"/>
    </reaction>
</comment>
<dbReference type="PANTHER" id="PTHR11349">
    <property type="entry name" value="NUCLEOSIDE DIPHOSPHATE KINASE"/>
    <property type="match status" value="1"/>
</dbReference>
<dbReference type="NCBIfam" id="NF001908">
    <property type="entry name" value="PRK00668.1"/>
    <property type="match status" value="1"/>
</dbReference>
<keyword evidence="9 12" id="KW-0067">ATP-binding</keyword>
<dbReference type="GO" id="GO:0005737">
    <property type="term" value="C:cytoplasm"/>
    <property type="evidence" value="ECO:0007669"/>
    <property type="project" value="UniProtKB-SubCell"/>
</dbReference>
<gene>
    <name evidence="12 16" type="primary">ndk</name>
    <name evidence="16" type="ORF">H7E68_08215</name>
</gene>
<evidence type="ECO:0000256" key="2">
    <source>
        <dbReference type="ARBA" id="ARBA00008142"/>
    </source>
</evidence>
<dbReference type="GO" id="GO:0046872">
    <property type="term" value="F:metal ion binding"/>
    <property type="evidence" value="ECO:0007669"/>
    <property type="project" value="UniProtKB-KW"/>
</dbReference>
<evidence type="ECO:0000256" key="9">
    <source>
        <dbReference type="ARBA" id="ARBA00022840"/>
    </source>
</evidence>
<comment type="caution">
    <text evidence="16">The sequence shown here is derived from an EMBL/GenBank/DDBJ whole genome shotgun (WGS) entry which is preliminary data.</text>
</comment>
<evidence type="ECO:0000313" key="17">
    <source>
        <dbReference type="Proteomes" id="UP000585258"/>
    </source>
</evidence>
<dbReference type="EMBL" id="JACKWY010000004">
    <property type="protein sequence ID" value="MBB6714715.1"/>
    <property type="molecule type" value="Genomic_DNA"/>
</dbReference>
<feature type="binding site" evidence="12 13">
    <location>
        <position position="10"/>
    </location>
    <ligand>
        <name>ATP</name>
        <dbReference type="ChEBI" id="CHEBI:30616"/>
    </ligand>
</feature>
<organism evidence="16 17">
    <name type="scientific">Clostridium gasigenes</name>
    <dbReference type="NCBI Taxonomy" id="94869"/>
    <lineage>
        <taxon>Bacteria</taxon>
        <taxon>Bacillati</taxon>
        <taxon>Bacillota</taxon>
        <taxon>Clostridia</taxon>
        <taxon>Eubacteriales</taxon>
        <taxon>Clostridiaceae</taxon>
        <taxon>Clostridium</taxon>
    </lineage>
</organism>
<dbReference type="GO" id="GO:0006228">
    <property type="term" value="P:UTP biosynthetic process"/>
    <property type="evidence" value="ECO:0007669"/>
    <property type="project" value="UniProtKB-UniRule"/>
</dbReference>
<comment type="similarity">
    <text evidence="2 12 13 14">Belongs to the NDK family.</text>
</comment>
<comment type="function">
    <text evidence="12">Major role in the synthesis of nucleoside triphosphates other than ATP. The ATP gamma phosphate is transferred to the NDP beta phosphate via a ping-pong mechanism, using a phosphorylated active-site intermediate.</text>
</comment>
<sequence>MMERSLVLIKPDAVEKNLIGKIISFYENEGLKIVELRMQKVSEGFASKHYAEHKGKSFYEELIKFITRSPLCALVVEGEGAIQKVRKINGATNPEKAEEGTIRRLYALDKSKNCVHSSDSTESAIREINLWFPELI</sequence>
<protein>
    <recommendedName>
        <fullName evidence="4 12">Nucleoside diphosphate kinase</fullName>
        <shortName evidence="12">NDK</shortName>
        <shortName evidence="12">NDP kinase</shortName>
        <ecNumber evidence="3 12">2.7.4.6</ecNumber>
    </recommendedName>
    <alternativeName>
        <fullName evidence="12">Nucleoside-2-P kinase</fullName>
    </alternativeName>
</protein>
<reference evidence="16 17" key="1">
    <citation type="submission" date="2020-08" db="EMBL/GenBank/DDBJ databases">
        <title>Clostridia isolated from Swiss meat.</title>
        <authorList>
            <person name="Wambui J."/>
            <person name="Stevens M.J.A."/>
            <person name="Stephan R."/>
        </authorList>
    </citation>
    <scope>NUCLEOTIDE SEQUENCE [LARGE SCALE GENOMIC DNA]</scope>
    <source>
        <strain evidence="16 17">CM001</strain>
    </source>
</reference>
<dbReference type="InterPro" id="IPR036850">
    <property type="entry name" value="NDK-like_dom_sf"/>
</dbReference>
<dbReference type="AlphaFoldDB" id="A0A7X0SC14"/>
<keyword evidence="6 12" id="KW-0479">Metal-binding</keyword>
<comment type="cofactor">
    <cofactor evidence="1 12">
        <name>Mg(2+)</name>
        <dbReference type="ChEBI" id="CHEBI:18420"/>
    </cofactor>
</comment>
<dbReference type="SMART" id="SM00562">
    <property type="entry name" value="NDK"/>
    <property type="match status" value="1"/>
</dbReference>
<feature type="binding site" evidence="12 13">
    <location>
        <position position="113"/>
    </location>
    <ligand>
        <name>ATP</name>
        <dbReference type="ChEBI" id="CHEBI:30616"/>
    </ligand>
</feature>
<evidence type="ECO:0000256" key="12">
    <source>
        <dbReference type="HAMAP-Rule" id="MF_00451"/>
    </source>
</evidence>
<dbReference type="InterPro" id="IPR034907">
    <property type="entry name" value="NDK-like_dom"/>
</dbReference>
<keyword evidence="8 12" id="KW-0418">Kinase</keyword>
<dbReference type="OrthoDB" id="9801161at2"/>
<feature type="binding site" evidence="12 13">
    <location>
        <position position="58"/>
    </location>
    <ligand>
        <name>ATP</name>
        <dbReference type="ChEBI" id="CHEBI:30616"/>
    </ligand>
</feature>
<evidence type="ECO:0000256" key="11">
    <source>
        <dbReference type="ARBA" id="ARBA00023080"/>
    </source>
</evidence>
<dbReference type="HAMAP" id="MF_00451">
    <property type="entry name" value="NDP_kinase"/>
    <property type="match status" value="1"/>
</dbReference>
<dbReference type="Pfam" id="PF00334">
    <property type="entry name" value="NDK"/>
    <property type="match status" value="1"/>
</dbReference>
<name>A0A7X0SC14_9CLOT</name>
<dbReference type="Gene3D" id="3.30.70.141">
    <property type="entry name" value="Nucleoside diphosphate kinase-like domain"/>
    <property type="match status" value="1"/>
</dbReference>
<feature type="binding site" evidence="12 13">
    <location>
        <position position="92"/>
    </location>
    <ligand>
        <name>ATP</name>
        <dbReference type="ChEBI" id="CHEBI:30616"/>
    </ligand>
</feature>
<dbReference type="GO" id="GO:0005524">
    <property type="term" value="F:ATP binding"/>
    <property type="evidence" value="ECO:0007669"/>
    <property type="project" value="UniProtKB-UniRule"/>
</dbReference>
<dbReference type="PROSITE" id="PS51374">
    <property type="entry name" value="NDPK_LIKE"/>
    <property type="match status" value="1"/>
</dbReference>
<comment type="subcellular location">
    <subcellularLocation>
        <location evidence="12">Cytoplasm</location>
    </subcellularLocation>
</comment>
<evidence type="ECO:0000259" key="15">
    <source>
        <dbReference type="SMART" id="SM00562"/>
    </source>
</evidence>
<evidence type="ECO:0000256" key="7">
    <source>
        <dbReference type="ARBA" id="ARBA00022741"/>
    </source>
</evidence>
<dbReference type="SUPFAM" id="SSF54919">
    <property type="entry name" value="Nucleoside diphosphate kinase, NDK"/>
    <property type="match status" value="1"/>
</dbReference>
<keyword evidence="7 12" id="KW-0547">Nucleotide-binding</keyword>
<evidence type="ECO:0000256" key="8">
    <source>
        <dbReference type="ARBA" id="ARBA00022777"/>
    </source>
</evidence>
<dbReference type="GO" id="GO:0006183">
    <property type="term" value="P:GTP biosynthetic process"/>
    <property type="evidence" value="ECO:0007669"/>
    <property type="project" value="UniProtKB-UniRule"/>
</dbReference>
<evidence type="ECO:0000256" key="3">
    <source>
        <dbReference type="ARBA" id="ARBA00012966"/>
    </source>
</evidence>
<dbReference type="CDD" id="cd04413">
    <property type="entry name" value="NDPk_I"/>
    <property type="match status" value="1"/>
</dbReference>
<evidence type="ECO:0000256" key="14">
    <source>
        <dbReference type="RuleBase" id="RU004011"/>
    </source>
</evidence>
<evidence type="ECO:0000313" key="16">
    <source>
        <dbReference type="EMBL" id="MBB6714715.1"/>
    </source>
</evidence>
<dbReference type="EC" id="2.7.4.6" evidence="3 12"/>
<dbReference type="PRINTS" id="PR01243">
    <property type="entry name" value="NUCDPKINASE"/>
</dbReference>
<keyword evidence="10 12" id="KW-0460">Magnesium</keyword>
<dbReference type="GO" id="GO:0004550">
    <property type="term" value="F:nucleoside diphosphate kinase activity"/>
    <property type="evidence" value="ECO:0007669"/>
    <property type="project" value="UniProtKB-UniRule"/>
</dbReference>
<dbReference type="InterPro" id="IPR001564">
    <property type="entry name" value="Nucleoside_diP_kinase"/>
</dbReference>
<dbReference type="Proteomes" id="UP000585258">
    <property type="component" value="Unassembled WGS sequence"/>
</dbReference>
<evidence type="ECO:0000256" key="13">
    <source>
        <dbReference type="PROSITE-ProRule" id="PRU00706"/>
    </source>
</evidence>
<keyword evidence="12" id="KW-0963">Cytoplasm</keyword>
<keyword evidence="5 12" id="KW-0808">Transferase</keyword>
<proteinExistence type="inferred from homology"/>
<feature type="binding site" evidence="12 13">
    <location>
        <position position="103"/>
    </location>
    <ligand>
        <name>ATP</name>
        <dbReference type="ChEBI" id="CHEBI:30616"/>
    </ligand>
</feature>
<evidence type="ECO:0000256" key="1">
    <source>
        <dbReference type="ARBA" id="ARBA00001946"/>
    </source>
</evidence>
<feature type="binding site" evidence="12 13">
    <location>
        <position position="86"/>
    </location>
    <ligand>
        <name>ATP</name>
        <dbReference type="ChEBI" id="CHEBI:30616"/>
    </ligand>
</feature>
<keyword evidence="12" id="KW-0597">Phosphoprotein</keyword>
<comment type="subunit">
    <text evidence="12">Homotetramer.</text>
</comment>
<feature type="active site" description="Pros-phosphohistidine intermediate" evidence="12 13">
    <location>
        <position position="116"/>
    </location>
</feature>
<dbReference type="GO" id="GO:0006241">
    <property type="term" value="P:CTP biosynthetic process"/>
    <property type="evidence" value="ECO:0007669"/>
    <property type="project" value="UniProtKB-UniRule"/>
</dbReference>
<evidence type="ECO:0000256" key="6">
    <source>
        <dbReference type="ARBA" id="ARBA00022723"/>
    </source>
</evidence>
<feature type="domain" description="Nucleoside diphosphate kinase-like" evidence="15">
    <location>
        <begin position="2"/>
        <end position="135"/>
    </location>
</feature>
<evidence type="ECO:0000256" key="5">
    <source>
        <dbReference type="ARBA" id="ARBA00022679"/>
    </source>
</evidence>
<evidence type="ECO:0000256" key="10">
    <source>
        <dbReference type="ARBA" id="ARBA00022842"/>
    </source>
</evidence>
<accession>A0A7X0SC14</accession>
<evidence type="ECO:0000256" key="4">
    <source>
        <dbReference type="ARBA" id="ARBA00017632"/>
    </source>
</evidence>
<dbReference type="FunFam" id="3.30.70.141:FF:000003">
    <property type="entry name" value="Nucleoside diphosphate kinase"/>
    <property type="match status" value="1"/>
</dbReference>